<gene>
    <name evidence="3" type="ORF">H920_07605</name>
</gene>
<feature type="compositionally biased region" description="Low complexity" evidence="2">
    <location>
        <begin position="76"/>
        <end position="85"/>
    </location>
</feature>
<evidence type="ECO:0000256" key="1">
    <source>
        <dbReference type="ARBA" id="ARBA00004123"/>
    </source>
</evidence>
<dbReference type="InterPro" id="IPR050649">
    <property type="entry name" value="Paired_Homeobox_TFs"/>
</dbReference>
<evidence type="ECO:0008006" key="5">
    <source>
        <dbReference type="Google" id="ProtNLM"/>
    </source>
</evidence>
<comment type="subcellular location">
    <subcellularLocation>
        <location evidence="1">Nucleus</location>
    </subcellularLocation>
</comment>
<dbReference type="GO" id="GO:0000977">
    <property type="term" value="F:RNA polymerase II transcription regulatory region sequence-specific DNA binding"/>
    <property type="evidence" value="ECO:0007669"/>
    <property type="project" value="TreeGrafter"/>
</dbReference>
<evidence type="ECO:0000313" key="4">
    <source>
        <dbReference type="Proteomes" id="UP000028990"/>
    </source>
</evidence>
<sequence length="195" mass="20800">MAAMEEERDYYDPSYFGLEFWELEASAGPAPGVRAAAAEGGHFSERALGLRGAGLHEGHLDHGEDRNPTQEGSVSRGGAADPPADLGDDDPGLRPPAEQELSDARGGRRGRPRRPRVQFSFTQWQVEELESVFQETHYPDVLTRSVAGSGCSQALGVTGSFPGASALSCCPPSAPDLRPPGLFPRRPLCRGQDGS</sequence>
<dbReference type="PANTHER" id="PTHR24329">
    <property type="entry name" value="HOMEOBOX PROTEIN ARISTALESS"/>
    <property type="match status" value="1"/>
</dbReference>
<dbReference type="Proteomes" id="UP000028990">
    <property type="component" value="Unassembled WGS sequence"/>
</dbReference>
<name>A0A091E789_FUKDA</name>
<dbReference type="EMBL" id="KN122343">
    <property type="protein sequence ID" value="KFO31001.1"/>
    <property type="molecule type" value="Genomic_DNA"/>
</dbReference>
<feature type="region of interest" description="Disordered" evidence="2">
    <location>
        <begin position="175"/>
        <end position="195"/>
    </location>
</feature>
<reference evidence="3 4" key="1">
    <citation type="submission" date="2013-11" db="EMBL/GenBank/DDBJ databases">
        <title>The Damaraland mole rat (Fukomys damarensis) genome and evolution of African mole rats.</title>
        <authorList>
            <person name="Gladyshev V.N."/>
            <person name="Fang X."/>
        </authorList>
    </citation>
    <scope>NUCLEOTIDE SEQUENCE [LARGE SCALE GENOMIC DNA]</scope>
    <source>
        <tissue evidence="3">Liver</tissue>
    </source>
</reference>
<dbReference type="Gene3D" id="1.10.10.60">
    <property type="entry name" value="Homeodomain-like"/>
    <property type="match status" value="1"/>
</dbReference>
<dbReference type="GO" id="GO:0000981">
    <property type="term" value="F:DNA-binding transcription factor activity, RNA polymerase II-specific"/>
    <property type="evidence" value="ECO:0007669"/>
    <property type="project" value="TreeGrafter"/>
</dbReference>
<evidence type="ECO:0000256" key="2">
    <source>
        <dbReference type="SAM" id="MobiDB-lite"/>
    </source>
</evidence>
<dbReference type="AlphaFoldDB" id="A0A091E789"/>
<dbReference type="InterPro" id="IPR009057">
    <property type="entry name" value="Homeodomain-like_sf"/>
</dbReference>
<dbReference type="PANTHER" id="PTHR24329:SF543">
    <property type="entry name" value="FI01017P-RELATED"/>
    <property type="match status" value="1"/>
</dbReference>
<dbReference type="GO" id="GO:0005634">
    <property type="term" value="C:nucleus"/>
    <property type="evidence" value="ECO:0007669"/>
    <property type="project" value="UniProtKB-SubCell"/>
</dbReference>
<accession>A0A091E789</accession>
<protein>
    <recommendedName>
        <fullName evidence="5">Rhox homeobox family member 1</fullName>
    </recommendedName>
</protein>
<evidence type="ECO:0000313" key="3">
    <source>
        <dbReference type="EMBL" id="KFO31001.1"/>
    </source>
</evidence>
<dbReference type="CDD" id="cd00086">
    <property type="entry name" value="homeodomain"/>
    <property type="match status" value="1"/>
</dbReference>
<organism evidence="3 4">
    <name type="scientific">Fukomys damarensis</name>
    <name type="common">Damaraland mole rat</name>
    <name type="synonym">Cryptomys damarensis</name>
    <dbReference type="NCBI Taxonomy" id="885580"/>
    <lineage>
        <taxon>Eukaryota</taxon>
        <taxon>Metazoa</taxon>
        <taxon>Chordata</taxon>
        <taxon>Craniata</taxon>
        <taxon>Vertebrata</taxon>
        <taxon>Euteleostomi</taxon>
        <taxon>Mammalia</taxon>
        <taxon>Eutheria</taxon>
        <taxon>Euarchontoglires</taxon>
        <taxon>Glires</taxon>
        <taxon>Rodentia</taxon>
        <taxon>Hystricomorpha</taxon>
        <taxon>Bathyergidae</taxon>
        <taxon>Fukomys</taxon>
    </lineage>
</organism>
<proteinExistence type="predicted"/>
<dbReference type="eggNOG" id="KOG0490">
    <property type="taxonomic scope" value="Eukaryota"/>
</dbReference>
<dbReference type="SUPFAM" id="SSF46689">
    <property type="entry name" value="Homeodomain-like"/>
    <property type="match status" value="1"/>
</dbReference>
<feature type="compositionally biased region" description="Basic and acidic residues" evidence="2">
    <location>
        <begin position="54"/>
        <end position="68"/>
    </location>
</feature>
<keyword evidence="4" id="KW-1185">Reference proteome</keyword>
<dbReference type="InterPro" id="IPR001356">
    <property type="entry name" value="HD"/>
</dbReference>
<feature type="region of interest" description="Disordered" evidence="2">
    <location>
        <begin position="48"/>
        <end position="119"/>
    </location>
</feature>
<feature type="compositionally biased region" description="Basic residues" evidence="2">
    <location>
        <begin position="107"/>
        <end position="116"/>
    </location>
</feature>